<evidence type="ECO:0000256" key="10">
    <source>
        <dbReference type="RuleBase" id="RU000688"/>
    </source>
</evidence>
<dbReference type="SUPFAM" id="SSF81321">
    <property type="entry name" value="Family A G protein-coupled receptor-like"/>
    <property type="match status" value="1"/>
</dbReference>
<keyword evidence="8 10" id="KW-0807">Transducer</keyword>
<name>A0AAV7SRM1_PLEWA</name>
<dbReference type="PROSITE" id="PS00237">
    <property type="entry name" value="G_PROTEIN_RECEP_F1_1"/>
    <property type="match status" value="1"/>
</dbReference>
<keyword evidence="15" id="KW-1185">Reference proteome</keyword>
<feature type="transmembrane region" description="Helical" evidence="12">
    <location>
        <begin position="439"/>
        <end position="464"/>
    </location>
</feature>
<proteinExistence type="inferred from homology"/>
<dbReference type="InterPro" id="IPR017452">
    <property type="entry name" value="GPCR_Rhodpsn_7TM"/>
</dbReference>
<dbReference type="FunFam" id="1.20.1070.10:FF:000193">
    <property type="entry name" value="Mas-related G-protein coupled receptor member E"/>
    <property type="match status" value="1"/>
</dbReference>
<gene>
    <name evidence="14" type="ORF">NDU88_007191</name>
</gene>
<feature type="transmembrane region" description="Helical" evidence="12">
    <location>
        <begin position="364"/>
        <end position="386"/>
    </location>
</feature>
<evidence type="ECO:0000256" key="9">
    <source>
        <dbReference type="ARBA" id="ARBA00061394"/>
    </source>
</evidence>
<protein>
    <recommendedName>
        <fullName evidence="13">G-protein coupled receptors family 1 profile domain-containing protein</fullName>
    </recommendedName>
</protein>
<feature type="transmembrane region" description="Helical" evidence="12">
    <location>
        <begin position="205"/>
        <end position="228"/>
    </location>
</feature>
<dbReference type="Gene3D" id="1.20.1070.10">
    <property type="entry name" value="Rhodopsin 7-helix transmembrane proteins"/>
    <property type="match status" value="1"/>
</dbReference>
<feature type="transmembrane region" description="Helical" evidence="12">
    <location>
        <begin position="398"/>
        <end position="427"/>
    </location>
</feature>
<dbReference type="EMBL" id="JANPWB010000008">
    <property type="protein sequence ID" value="KAJ1166795.1"/>
    <property type="molecule type" value="Genomic_DNA"/>
</dbReference>
<accession>A0AAV7SRM1</accession>
<feature type="transmembrane region" description="Helical" evidence="12">
    <location>
        <begin position="240"/>
        <end position="265"/>
    </location>
</feature>
<comment type="caution">
    <text evidence="14">The sequence shown here is derived from an EMBL/GenBank/DDBJ whole genome shotgun (WGS) entry which is preliminary data.</text>
</comment>
<evidence type="ECO:0000256" key="2">
    <source>
        <dbReference type="ARBA" id="ARBA00022475"/>
    </source>
</evidence>
<comment type="subcellular location">
    <subcellularLocation>
        <location evidence="1">Cell membrane</location>
        <topology evidence="1">Multi-pass membrane protein</topology>
    </subcellularLocation>
</comment>
<evidence type="ECO:0000256" key="11">
    <source>
        <dbReference type="SAM" id="MobiDB-lite"/>
    </source>
</evidence>
<evidence type="ECO:0000313" key="15">
    <source>
        <dbReference type="Proteomes" id="UP001066276"/>
    </source>
</evidence>
<evidence type="ECO:0000256" key="5">
    <source>
        <dbReference type="ARBA" id="ARBA00023040"/>
    </source>
</evidence>
<evidence type="ECO:0000256" key="3">
    <source>
        <dbReference type="ARBA" id="ARBA00022692"/>
    </source>
</evidence>
<dbReference type="Pfam" id="PF00001">
    <property type="entry name" value="7tm_1"/>
    <property type="match status" value="1"/>
</dbReference>
<dbReference type="AlphaFoldDB" id="A0AAV7SRM1"/>
<dbReference type="InterPro" id="IPR000276">
    <property type="entry name" value="GPCR_Rhodpsn"/>
</dbReference>
<keyword evidence="5 10" id="KW-0297">G-protein coupled receptor</keyword>
<feature type="domain" description="G-protein coupled receptors family 1 profile" evidence="13">
    <location>
        <begin position="219"/>
        <end position="458"/>
    </location>
</feature>
<dbReference type="InterPro" id="IPR026234">
    <property type="entry name" value="MRGPCRFAMILY"/>
</dbReference>
<feature type="region of interest" description="Disordered" evidence="11">
    <location>
        <begin position="55"/>
        <end position="100"/>
    </location>
</feature>
<keyword evidence="6 12" id="KW-0472">Membrane</keyword>
<evidence type="ECO:0000256" key="8">
    <source>
        <dbReference type="ARBA" id="ARBA00023224"/>
    </source>
</evidence>
<organism evidence="14 15">
    <name type="scientific">Pleurodeles waltl</name>
    <name type="common">Iberian ribbed newt</name>
    <dbReference type="NCBI Taxonomy" id="8319"/>
    <lineage>
        <taxon>Eukaryota</taxon>
        <taxon>Metazoa</taxon>
        <taxon>Chordata</taxon>
        <taxon>Craniata</taxon>
        <taxon>Vertebrata</taxon>
        <taxon>Euteleostomi</taxon>
        <taxon>Amphibia</taxon>
        <taxon>Batrachia</taxon>
        <taxon>Caudata</taxon>
        <taxon>Salamandroidea</taxon>
        <taxon>Salamandridae</taxon>
        <taxon>Pleurodelinae</taxon>
        <taxon>Pleurodeles</taxon>
    </lineage>
</organism>
<feature type="transmembrane region" description="Helical" evidence="12">
    <location>
        <begin position="324"/>
        <end position="344"/>
    </location>
</feature>
<evidence type="ECO:0000256" key="7">
    <source>
        <dbReference type="ARBA" id="ARBA00023170"/>
    </source>
</evidence>
<evidence type="ECO:0000256" key="4">
    <source>
        <dbReference type="ARBA" id="ARBA00022989"/>
    </source>
</evidence>
<sequence length="495" mass="54720">MARTCPGQGSLLHLPACAPLLRPTEGVLIRDTWPLRNLPPPRVLTWGLDKGEGACERSPHAVGARQSGPPLNELKMLGPQKKGGGGLLSGPPGGRSGSKQPLATAVVELRMQACWPANEREHPKGLRNAPHWSKASLTSSRSVGVLRSHLASEAQLSQSSTGIETKNMADFGNISLTTTFKPGGNDTEPANYEAALKRIYLARTLYIVTLVICIIGLVGNSIILWFLFFKMKKNNCTVYIINLAIGDAIFLFGCIIIQVVLICAIDKVEISRRDSENALVFAGVLYNIGFNTSSFVLTAISVERCMCVLLPVWYQHRQLTRQSVIVCFLLWALSCVVMGLESFVCKLDVQYPDPGSESCTGVYLFTSALYLLVVLLMVLSSLTLSIQIRKTSKECHPLRLYIVIMVTVLIFLLSVVPARVVGLLLYFNVVPEEMFLVTFANLTFICTSIYCSANPYVYICVGMWNKHCFWRSIKQALEKIFKETETSWQKQSDDS</sequence>
<evidence type="ECO:0000256" key="12">
    <source>
        <dbReference type="SAM" id="Phobius"/>
    </source>
</evidence>
<keyword evidence="2" id="KW-1003">Cell membrane</keyword>
<evidence type="ECO:0000256" key="6">
    <source>
        <dbReference type="ARBA" id="ARBA00023136"/>
    </source>
</evidence>
<keyword evidence="3 10" id="KW-0812">Transmembrane</keyword>
<reference evidence="14" key="1">
    <citation type="journal article" date="2022" name="bioRxiv">
        <title>Sequencing and chromosome-scale assembly of the giantPleurodeles waltlgenome.</title>
        <authorList>
            <person name="Brown T."/>
            <person name="Elewa A."/>
            <person name="Iarovenko S."/>
            <person name="Subramanian E."/>
            <person name="Araus A.J."/>
            <person name="Petzold A."/>
            <person name="Susuki M."/>
            <person name="Suzuki K.-i.T."/>
            <person name="Hayashi T."/>
            <person name="Toyoda A."/>
            <person name="Oliveira C."/>
            <person name="Osipova E."/>
            <person name="Leigh N.D."/>
            <person name="Simon A."/>
            <person name="Yun M.H."/>
        </authorList>
    </citation>
    <scope>NUCLEOTIDE SEQUENCE</scope>
    <source>
        <strain evidence="14">20211129_DDA</strain>
        <tissue evidence="14">Liver</tissue>
    </source>
</reference>
<dbReference type="PRINTS" id="PR00237">
    <property type="entry name" value="GPCRRHODOPSN"/>
</dbReference>
<keyword evidence="4 12" id="KW-1133">Transmembrane helix</keyword>
<comment type="similarity">
    <text evidence="9">Belongs to the G-protein coupled receptor 1 family. Mas subfamily.</text>
</comment>
<dbReference type="GO" id="GO:0005886">
    <property type="term" value="C:plasma membrane"/>
    <property type="evidence" value="ECO:0007669"/>
    <property type="project" value="UniProtKB-SubCell"/>
</dbReference>
<dbReference type="PANTHER" id="PTHR11334">
    <property type="entry name" value="MAS-RELATED G-PROTEIN COUPLED RECEPTOR"/>
    <property type="match status" value="1"/>
</dbReference>
<feature type="compositionally biased region" description="Gly residues" evidence="11">
    <location>
        <begin position="81"/>
        <end position="96"/>
    </location>
</feature>
<evidence type="ECO:0000313" key="14">
    <source>
        <dbReference type="EMBL" id="KAJ1166795.1"/>
    </source>
</evidence>
<dbReference type="PRINTS" id="PR02108">
    <property type="entry name" value="MRGPCRFAMILY"/>
</dbReference>
<dbReference type="Proteomes" id="UP001066276">
    <property type="component" value="Chromosome 4_2"/>
</dbReference>
<dbReference type="PANTHER" id="PTHR11334:SF29">
    <property type="entry name" value="MAS-RELATED G-PROTEIN COUPLED RECEPTOR MEMBER X2"/>
    <property type="match status" value="1"/>
</dbReference>
<dbReference type="GO" id="GO:0004930">
    <property type="term" value="F:G protein-coupled receptor activity"/>
    <property type="evidence" value="ECO:0007669"/>
    <property type="project" value="UniProtKB-KW"/>
</dbReference>
<dbReference type="PROSITE" id="PS50262">
    <property type="entry name" value="G_PROTEIN_RECEP_F1_2"/>
    <property type="match status" value="1"/>
</dbReference>
<keyword evidence="7 10" id="KW-0675">Receptor</keyword>
<evidence type="ECO:0000256" key="1">
    <source>
        <dbReference type="ARBA" id="ARBA00004651"/>
    </source>
</evidence>
<evidence type="ECO:0000259" key="13">
    <source>
        <dbReference type="PROSITE" id="PS50262"/>
    </source>
</evidence>